<protein>
    <submittedName>
        <fullName evidence="2">Uncharacterized protein</fullName>
    </submittedName>
</protein>
<evidence type="ECO:0000313" key="3">
    <source>
        <dbReference type="Proteomes" id="UP001153636"/>
    </source>
</evidence>
<dbReference type="Proteomes" id="UP001153636">
    <property type="component" value="Chromosome 1"/>
</dbReference>
<evidence type="ECO:0000256" key="1">
    <source>
        <dbReference type="SAM" id="MobiDB-lite"/>
    </source>
</evidence>
<organism evidence="2 3">
    <name type="scientific">Psylliodes chrysocephalus</name>
    <dbReference type="NCBI Taxonomy" id="3402493"/>
    <lineage>
        <taxon>Eukaryota</taxon>
        <taxon>Metazoa</taxon>
        <taxon>Ecdysozoa</taxon>
        <taxon>Arthropoda</taxon>
        <taxon>Hexapoda</taxon>
        <taxon>Insecta</taxon>
        <taxon>Pterygota</taxon>
        <taxon>Neoptera</taxon>
        <taxon>Endopterygota</taxon>
        <taxon>Coleoptera</taxon>
        <taxon>Polyphaga</taxon>
        <taxon>Cucujiformia</taxon>
        <taxon>Chrysomeloidea</taxon>
        <taxon>Chrysomelidae</taxon>
        <taxon>Galerucinae</taxon>
        <taxon>Alticini</taxon>
        <taxon>Psylliodes</taxon>
    </lineage>
</organism>
<feature type="compositionally biased region" description="Polar residues" evidence="1">
    <location>
        <begin position="34"/>
        <end position="48"/>
    </location>
</feature>
<keyword evidence="3" id="KW-1185">Reference proteome</keyword>
<reference evidence="2" key="1">
    <citation type="submission" date="2022-01" db="EMBL/GenBank/DDBJ databases">
        <authorList>
            <person name="King R."/>
        </authorList>
    </citation>
    <scope>NUCLEOTIDE SEQUENCE</scope>
</reference>
<accession>A0A9P0CEX7</accession>
<gene>
    <name evidence="2" type="ORF">PSYICH_LOCUS686</name>
</gene>
<dbReference type="AlphaFoldDB" id="A0A9P0CEX7"/>
<dbReference type="EMBL" id="OV651813">
    <property type="protein sequence ID" value="CAH1099473.1"/>
    <property type="molecule type" value="Genomic_DNA"/>
</dbReference>
<proteinExistence type="predicted"/>
<name>A0A9P0CEX7_9CUCU</name>
<feature type="region of interest" description="Disordered" evidence="1">
    <location>
        <begin position="1"/>
        <end position="48"/>
    </location>
</feature>
<evidence type="ECO:0000313" key="2">
    <source>
        <dbReference type="EMBL" id="CAH1099473.1"/>
    </source>
</evidence>
<dbReference type="OrthoDB" id="6753578at2759"/>
<feature type="compositionally biased region" description="Acidic residues" evidence="1">
    <location>
        <begin position="9"/>
        <end position="18"/>
    </location>
</feature>
<sequence length="48" mass="5059">MDSSANNTDIDEPYEDSGSEYIPSDLSEAENISGDESTTQEAVDSGSV</sequence>